<evidence type="ECO:0008006" key="6">
    <source>
        <dbReference type="Google" id="ProtNLM"/>
    </source>
</evidence>
<proteinExistence type="predicted"/>
<gene>
    <name evidence="4" type="ORF">Sste5346_002020</name>
</gene>
<accession>A0ABR3ZLE0</accession>
<dbReference type="Pfam" id="PF25324">
    <property type="entry name" value="DUF7881"/>
    <property type="match status" value="1"/>
</dbReference>
<feature type="compositionally biased region" description="Polar residues" evidence="1">
    <location>
        <begin position="318"/>
        <end position="327"/>
    </location>
</feature>
<feature type="region of interest" description="Disordered" evidence="1">
    <location>
        <begin position="291"/>
        <end position="327"/>
    </location>
</feature>
<comment type="caution">
    <text evidence="4">The sequence shown here is derived from an EMBL/GenBank/DDBJ whole genome shotgun (WGS) entry which is preliminary data.</text>
</comment>
<dbReference type="Pfam" id="PF13391">
    <property type="entry name" value="HNH_2"/>
    <property type="match status" value="1"/>
</dbReference>
<evidence type="ECO:0000313" key="5">
    <source>
        <dbReference type="Proteomes" id="UP001583186"/>
    </source>
</evidence>
<name>A0ABR3ZLE0_9PEZI</name>
<sequence>MPFPNRLDGRIVHLWHAPQSGSNGELDFHVSNYLLEHIGGLRVVSGLTNHDLFEMVSIILRCIPLEDLTIHKRDQYHIDNIDNNNNKDLEAGDYYVTTRNNRGRVSAIQVFDRLPVGNAAYHHVERPYIARQQKETIVHVRKRDRGCVLTKTPNCGASVGDWTGFEVAHIFPLYHELVDPDRITRDLPDFMSRSSLTGHVAHSPQNAILMRSDVHRHFSQYQVAINMDSPGGPKIVAFTQATAWMSGTRINSAWLAYPDRPPNCFWQWHYKESVLANVRWVGAPVYTEEDVQEDVQQRNNKARKPFTVHSDDDLDYGTDTSVSSVED</sequence>
<dbReference type="InterPro" id="IPR003615">
    <property type="entry name" value="HNH_nuc"/>
</dbReference>
<evidence type="ECO:0000256" key="1">
    <source>
        <dbReference type="SAM" id="MobiDB-lite"/>
    </source>
</evidence>
<evidence type="ECO:0000313" key="4">
    <source>
        <dbReference type="EMBL" id="KAL1900959.1"/>
    </source>
</evidence>
<feature type="domain" description="HNH nuclease" evidence="2">
    <location>
        <begin position="147"/>
        <end position="226"/>
    </location>
</feature>
<protein>
    <recommendedName>
        <fullName evidence="6">HNH nuclease domain-containing protein</fullName>
    </recommendedName>
</protein>
<evidence type="ECO:0000259" key="3">
    <source>
        <dbReference type="Pfam" id="PF25324"/>
    </source>
</evidence>
<dbReference type="InterPro" id="IPR057203">
    <property type="entry name" value="DUF7881"/>
</dbReference>
<organism evidence="4 5">
    <name type="scientific">Sporothrix stenoceras</name>
    <dbReference type="NCBI Taxonomy" id="5173"/>
    <lineage>
        <taxon>Eukaryota</taxon>
        <taxon>Fungi</taxon>
        <taxon>Dikarya</taxon>
        <taxon>Ascomycota</taxon>
        <taxon>Pezizomycotina</taxon>
        <taxon>Sordariomycetes</taxon>
        <taxon>Sordariomycetidae</taxon>
        <taxon>Ophiostomatales</taxon>
        <taxon>Ophiostomataceae</taxon>
        <taxon>Sporothrix</taxon>
    </lineage>
</organism>
<dbReference type="EMBL" id="JAWCUI010000008">
    <property type="protein sequence ID" value="KAL1900959.1"/>
    <property type="molecule type" value="Genomic_DNA"/>
</dbReference>
<keyword evidence="5" id="KW-1185">Reference proteome</keyword>
<feature type="domain" description="DUF7881" evidence="3">
    <location>
        <begin position="36"/>
        <end position="100"/>
    </location>
</feature>
<dbReference type="Proteomes" id="UP001583186">
    <property type="component" value="Unassembled WGS sequence"/>
</dbReference>
<reference evidence="4 5" key="1">
    <citation type="journal article" date="2024" name="IMA Fungus">
        <title>IMA Genome - F19 : A genome assembly and annotation guide to empower mycologists, including annotated draft genome sequences of Ceratocystis pirilliformis, Diaporthe australafricana, Fusarium ophioides, Paecilomyces lecythidis, and Sporothrix stenoceras.</title>
        <authorList>
            <person name="Aylward J."/>
            <person name="Wilson A.M."/>
            <person name="Visagie C.M."/>
            <person name="Spraker J."/>
            <person name="Barnes I."/>
            <person name="Buitendag C."/>
            <person name="Ceriani C."/>
            <person name="Del Mar Angel L."/>
            <person name="du Plessis D."/>
            <person name="Fuchs T."/>
            <person name="Gasser K."/>
            <person name="Kramer D."/>
            <person name="Li W."/>
            <person name="Munsamy K."/>
            <person name="Piso A."/>
            <person name="Price J.L."/>
            <person name="Sonnekus B."/>
            <person name="Thomas C."/>
            <person name="van der Nest A."/>
            <person name="van Dijk A."/>
            <person name="van Heerden A."/>
            <person name="van Vuuren N."/>
            <person name="Yilmaz N."/>
            <person name="Duong T.A."/>
            <person name="van der Merwe N.A."/>
            <person name="Wingfield M.J."/>
            <person name="Wingfield B.D."/>
        </authorList>
    </citation>
    <scope>NUCLEOTIDE SEQUENCE [LARGE SCALE GENOMIC DNA]</scope>
    <source>
        <strain evidence="4 5">CMW 5346</strain>
    </source>
</reference>
<evidence type="ECO:0000259" key="2">
    <source>
        <dbReference type="Pfam" id="PF13391"/>
    </source>
</evidence>